<keyword evidence="2" id="KW-0328">Glycosyltransferase</keyword>
<dbReference type="EMBL" id="BTSY01000003">
    <property type="protein sequence ID" value="GMT19323.1"/>
    <property type="molecule type" value="Genomic_DNA"/>
</dbReference>
<organism evidence="6 7">
    <name type="scientific">Pristionchus fissidentatus</name>
    <dbReference type="NCBI Taxonomy" id="1538716"/>
    <lineage>
        <taxon>Eukaryota</taxon>
        <taxon>Metazoa</taxon>
        <taxon>Ecdysozoa</taxon>
        <taxon>Nematoda</taxon>
        <taxon>Chromadorea</taxon>
        <taxon>Rhabditida</taxon>
        <taxon>Rhabditina</taxon>
        <taxon>Diplogasteromorpha</taxon>
        <taxon>Diplogasteroidea</taxon>
        <taxon>Neodiplogasteridae</taxon>
        <taxon>Pristionchus</taxon>
    </lineage>
</organism>
<dbReference type="InterPro" id="IPR050757">
    <property type="entry name" value="Collagen_mod_GT25"/>
</dbReference>
<dbReference type="InterPro" id="IPR002654">
    <property type="entry name" value="Glyco_trans_25"/>
</dbReference>
<sequence>GKSLVSLSLSSLRWSELAVEKGREQPWSDSRLSSMSPLLLFLLSLSSSFAFSPFPPSEGDVRHLYPQSSISILLQSHSHVLPYLLGWIENIDYPKKRLHLNIYLSPEAKEDTTREQIQWWKGQISSFFKSLSIHETSKLEGKSWQEHALVNARQLLSSFVLFWNGDDLPSNDRFLSRIFNKSRPLVSSLLLPPSSHLGRWNIKLNTQLINNNIDSNAKMDEIGIVEYPFILNLDLSDSTYLTFEKGNVRGYDGIDSPLSVFSFSARVMSIPLLVDRSISIGWHIDQSFPLEERRMMLCYLLSQLVVDHSSIPLPQSRSVRAPRPQKKKFGFEKIYVINLRRRPERRAIMQTICDVIALECEFLDATDGRSLPSSYTVTQLDSFIDPSTKRKMTNGEVGCFLSHYRIWEEVSSLGLSRVLVLEDDARIIDGAFKMINEMMEDIVKTRTNWGLIYMGRKRTKEHIKSDMWVEGIRHLSTVGYSYWTVGYALSLEGAKTLLGGNPLERMVPVDEYLPIMADVHPNEEWKQAFKSRSLSMFSIHPLVIYPHRYTNEEGHVSDTEDSQIHEKKRDEL</sequence>
<comment type="caution">
    <text evidence="6">The sequence shown here is derived from an EMBL/GenBank/DDBJ whole genome shotgun (WGS) entry which is preliminary data.</text>
</comment>
<protein>
    <recommendedName>
        <fullName evidence="5">Glycosyl transferase family 25 domain-containing protein</fullName>
    </recommendedName>
</protein>
<dbReference type="PANTHER" id="PTHR10730:SF53">
    <property type="entry name" value="GLYCOSYLTRANSFERASE 25 FAMILY MEMBER"/>
    <property type="match status" value="1"/>
</dbReference>
<feature type="domain" description="Glycosyl transferase family 25" evidence="5">
    <location>
        <begin position="332"/>
        <end position="511"/>
    </location>
</feature>
<keyword evidence="4" id="KW-0732">Signal</keyword>
<evidence type="ECO:0000256" key="3">
    <source>
        <dbReference type="ARBA" id="ARBA00022679"/>
    </source>
</evidence>
<feature type="signal peptide" evidence="4">
    <location>
        <begin position="1"/>
        <end position="50"/>
    </location>
</feature>
<dbReference type="GO" id="GO:0050211">
    <property type="term" value="F:procollagen galactosyltransferase activity"/>
    <property type="evidence" value="ECO:0007669"/>
    <property type="project" value="TreeGrafter"/>
</dbReference>
<feature type="non-terminal residue" evidence="6">
    <location>
        <position position="1"/>
    </location>
</feature>
<dbReference type="Pfam" id="PF01755">
    <property type="entry name" value="Glyco_transf_25"/>
    <property type="match status" value="1"/>
</dbReference>
<dbReference type="PANTHER" id="PTHR10730">
    <property type="entry name" value="PROCOLLAGEN-LYSINE,2-OXOGLUTARATE 5-DIOXYGENASE/GLYCOSYLTRANSFERASE 25 FAMILY MEMBER"/>
    <property type="match status" value="1"/>
</dbReference>
<keyword evidence="7" id="KW-1185">Reference proteome</keyword>
<feature type="chain" id="PRO_5043809074" description="Glycosyl transferase family 25 domain-containing protein" evidence="4">
    <location>
        <begin position="51"/>
        <end position="572"/>
    </location>
</feature>
<accession>A0AAV5VIZ8</accession>
<gene>
    <name evidence="6" type="ORF">PFISCL1PPCAC_10620</name>
</gene>
<evidence type="ECO:0000256" key="4">
    <source>
        <dbReference type="SAM" id="SignalP"/>
    </source>
</evidence>
<evidence type="ECO:0000256" key="2">
    <source>
        <dbReference type="ARBA" id="ARBA00022676"/>
    </source>
</evidence>
<evidence type="ECO:0000259" key="5">
    <source>
        <dbReference type="Pfam" id="PF01755"/>
    </source>
</evidence>
<evidence type="ECO:0000313" key="7">
    <source>
        <dbReference type="Proteomes" id="UP001432322"/>
    </source>
</evidence>
<reference evidence="6" key="1">
    <citation type="submission" date="2023-10" db="EMBL/GenBank/DDBJ databases">
        <title>Genome assembly of Pristionchus species.</title>
        <authorList>
            <person name="Yoshida K."/>
            <person name="Sommer R.J."/>
        </authorList>
    </citation>
    <scope>NUCLEOTIDE SEQUENCE</scope>
    <source>
        <strain evidence="6">RS5133</strain>
    </source>
</reference>
<evidence type="ECO:0000313" key="6">
    <source>
        <dbReference type="EMBL" id="GMT19323.1"/>
    </source>
</evidence>
<comment type="similarity">
    <text evidence="1">Belongs to the glycosyltransferase 25 family.</text>
</comment>
<name>A0AAV5VIZ8_9BILA</name>
<dbReference type="Proteomes" id="UP001432322">
    <property type="component" value="Unassembled WGS sequence"/>
</dbReference>
<keyword evidence="3" id="KW-0808">Transferase</keyword>
<dbReference type="CDD" id="cd06532">
    <property type="entry name" value="Glyco_transf_25"/>
    <property type="match status" value="1"/>
</dbReference>
<evidence type="ECO:0000256" key="1">
    <source>
        <dbReference type="ARBA" id="ARBA00006721"/>
    </source>
</evidence>
<dbReference type="AlphaFoldDB" id="A0AAV5VIZ8"/>
<proteinExistence type="inferred from homology"/>